<name>A0A3M9X1G9_9HYPH</name>
<evidence type="ECO:0000313" key="1">
    <source>
        <dbReference type="EMBL" id="RNJ41370.1"/>
    </source>
</evidence>
<accession>A0A3M9X1G9</accession>
<dbReference type="Proteomes" id="UP000275436">
    <property type="component" value="Unassembled WGS sequence"/>
</dbReference>
<evidence type="ECO:0000313" key="2">
    <source>
        <dbReference type="Proteomes" id="UP000275436"/>
    </source>
</evidence>
<protein>
    <submittedName>
        <fullName evidence="1">Uncharacterized protein</fullName>
    </submittedName>
</protein>
<sequence length="83" mass="9196">MDDKYDLLMLRMGMGAAHARWPKPLPFRTYEDLEGGRSKIRPSHMKAAAFAAIASLAEGDGYGGRPLEIAEIIRTPQNKNPLL</sequence>
<gene>
    <name evidence="1" type="ORF">DNR46_34010</name>
</gene>
<proteinExistence type="predicted"/>
<dbReference type="AlphaFoldDB" id="A0A3M9X1G9"/>
<organism evidence="1 2">
    <name type="scientific">Mesorhizobium japonicum</name>
    <dbReference type="NCBI Taxonomy" id="2066070"/>
    <lineage>
        <taxon>Bacteria</taxon>
        <taxon>Pseudomonadati</taxon>
        <taxon>Pseudomonadota</taxon>
        <taxon>Alphaproteobacteria</taxon>
        <taxon>Hyphomicrobiales</taxon>
        <taxon>Phyllobacteriaceae</taxon>
        <taxon>Mesorhizobium</taxon>
    </lineage>
</organism>
<comment type="caution">
    <text evidence="1">The sequence shown here is derived from an EMBL/GenBank/DDBJ whole genome shotgun (WGS) entry which is preliminary data.</text>
</comment>
<dbReference type="EMBL" id="QKOD01000020">
    <property type="protein sequence ID" value="RNJ41370.1"/>
    <property type="molecule type" value="Genomic_DNA"/>
</dbReference>
<reference evidence="1 2" key="1">
    <citation type="journal article" date="2018" name="Mol. Plant Microbe Interact.">
        <title>Taxonomically Different Co-Microsymbionts of a Relict Legume, Oxytropis popoviana, Have Complementary Sets of Symbiotic Genes and Together Increase the Efficiency of Plant Nodulation.</title>
        <authorList>
            <person name="Safronova V."/>
            <person name="Belimov A."/>
            <person name="Sazanova A."/>
            <person name="Chirak E."/>
            <person name="Verkhozina A."/>
            <person name="Kuznetsova I."/>
            <person name="Andronov E."/>
            <person name="Puhalsky J."/>
            <person name="Tikhonovich I."/>
        </authorList>
    </citation>
    <scope>NUCLEOTIDE SEQUENCE [LARGE SCALE GENOMIC DNA]</scope>
    <source>
        <strain evidence="1 2">Opo-235</strain>
    </source>
</reference>